<protein>
    <submittedName>
        <fullName evidence="1">Uncharacterized protein</fullName>
    </submittedName>
</protein>
<dbReference type="AlphaFoldDB" id="A0A1I5A896"/>
<keyword evidence="2" id="KW-1185">Reference proteome</keyword>
<dbReference type="eggNOG" id="ENOG5033U2A">
    <property type="taxonomic scope" value="Bacteria"/>
</dbReference>
<dbReference type="EMBL" id="FOUT01000028">
    <property type="protein sequence ID" value="SFN58349.1"/>
    <property type="molecule type" value="Genomic_DNA"/>
</dbReference>
<reference evidence="2" key="1">
    <citation type="submission" date="2016-10" db="EMBL/GenBank/DDBJ databases">
        <authorList>
            <person name="Varghese N."/>
            <person name="Submissions S."/>
        </authorList>
    </citation>
    <scope>NUCLEOTIDE SEQUENCE [LARGE SCALE GENOMIC DNA]</scope>
    <source>
        <strain evidence="2">DSM 4002</strain>
    </source>
</reference>
<sequence length="174" mass="20593">MNKKAKKWLLILSIILVSTFLFFKINQRIKIIELTSINVETENEIDVEKVKIYQGYYTINRENDAEIFNDKSAKIVFDGKSNGKAKTEYGENDFLLIYDNKYYFQFRQFCTNDNDFYKYNLKLLKKRNKLYLKAEISSGMKFEKPLNLISEAEKLRCNGKIDDEKGLYNGIELK</sequence>
<name>A0A1I5A896_9FLAO</name>
<organism evidence="1 2">
    <name type="scientific">Flavobacterium succinicans</name>
    <dbReference type="NCBI Taxonomy" id="29536"/>
    <lineage>
        <taxon>Bacteria</taxon>
        <taxon>Pseudomonadati</taxon>
        <taxon>Bacteroidota</taxon>
        <taxon>Flavobacteriia</taxon>
        <taxon>Flavobacteriales</taxon>
        <taxon>Flavobacteriaceae</taxon>
        <taxon>Flavobacterium</taxon>
    </lineage>
</organism>
<proteinExistence type="predicted"/>
<evidence type="ECO:0000313" key="1">
    <source>
        <dbReference type="EMBL" id="SFN58349.1"/>
    </source>
</evidence>
<gene>
    <name evidence="1" type="ORF">SAMN05444143_1286</name>
</gene>
<dbReference type="RefSeq" id="WP_024982748.1">
    <property type="nucleotide sequence ID" value="NZ_FOUT01000028.1"/>
</dbReference>
<dbReference type="Proteomes" id="UP000182961">
    <property type="component" value="Unassembled WGS sequence"/>
</dbReference>
<accession>A0A1I5A896</accession>
<evidence type="ECO:0000313" key="2">
    <source>
        <dbReference type="Proteomes" id="UP000182961"/>
    </source>
</evidence>